<evidence type="ECO:0000256" key="4">
    <source>
        <dbReference type="ARBA" id="ARBA00022729"/>
    </source>
</evidence>
<evidence type="ECO:0000256" key="3">
    <source>
        <dbReference type="ARBA" id="ARBA00022544"/>
    </source>
</evidence>
<sequence>MKTNLSKLLLLFIVISLFAGCGTSSREIDQRTMILAMGIDKDENGDFVVTIQVPVITPQEGGMGLSAGEFEVITDRGNSVWDAIANIEAVTPTVLFFGHLKTVLIGETLAKEGLDEILDLLDRRAPLANQIYLVIIREKTEVDEFLDQESRLVILPALYLDRFFKADQKLSRSAEVKLFEFRRDINMKSRASTIPFAYIRENNIVLEDMAVFKEGKLVGELLGKEAGKGHLLKEKIVENMNYTSQVELEKEEVTVSSRVTCRLDYHVNKTNPVEIEMEMPCKAEIVHMSKQDMAKKKDHIEAFSSKLGEEIKQDTEKAINSMKEINVEPWLIGNRIWVRDPKYYESLNWEESGWRDSKININIDVEIEQTGQRGMLDKKKIGE</sequence>
<dbReference type="EMBL" id="JAUSUG010000012">
    <property type="protein sequence ID" value="MDQ0255730.1"/>
    <property type="molecule type" value="Genomic_DNA"/>
</dbReference>
<organism evidence="10 11">
    <name type="scientific">Evansella vedderi</name>
    <dbReference type="NCBI Taxonomy" id="38282"/>
    <lineage>
        <taxon>Bacteria</taxon>
        <taxon>Bacillati</taxon>
        <taxon>Bacillota</taxon>
        <taxon>Bacilli</taxon>
        <taxon>Bacillales</taxon>
        <taxon>Bacillaceae</taxon>
        <taxon>Evansella</taxon>
    </lineage>
</organism>
<evidence type="ECO:0000256" key="7">
    <source>
        <dbReference type="ARBA" id="ARBA00023288"/>
    </source>
</evidence>
<keyword evidence="3" id="KW-0309">Germination</keyword>
<evidence type="ECO:0000259" key="8">
    <source>
        <dbReference type="Pfam" id="PF05504"/>
    </source>
</evidence>
<feature type="domain" description="Spore germination GerAC-like C-terminal" evidence="8">
    <location>
        <begin position="208"/>
        <end position="371"/>
    </location>
</feature>
<dbReference type="Gene3D" id="3.30.300.210">
    <property type="entry name" value="Nutrient germinant receptor protein C, domain 3"/>
    <property type="match status" value="1"/>
</dbReference>
<dbReference type="InterPro" id="IPR057336">
    <property type="entry name" value="GerAC_N"/>
</dbReference>
<evidence type="ECO:0000259" key="9">
    <source>
        <dbReference type="Pfam" id="PF25198"/>
    </source>
</evidence>
<keyword evidence="7" id="KW-0449">Lipoprotein</keyword>
<dbReference type="Pfam" id="PF25198">
    <property type="entry name" value="Spore_GerAC_N"/>
    <property type="match status" value="1"/>
</dbReference>
<keyword evidence="5" id="KW-0472">Membrane</keyword>
<keyword evidence="6" id="KW-0564">Palmitate</keyword>
<dbReference type="Proteomes" id="UP001230005">
    <property type="component" value="Unassembled WGS sequence"/>
</dbReference>
<proteinExistence type="inferred from homology"/>
<feature type="domain" description="Spore germination protein N-terminal" evidence="9">
    <location>
        <begin position="25"/>
        <end position="195"/>
    </location>
</feature>
<dbReference type="InterPro" id="IPR046953">
    <property type="entry name" value="Spore_GerAC-like_C"/>
</dbReference>
<evidence type="ECO:0000313" key="11">
    <source>
        <dbReference type="Proteomes" id="UP001230005"/>
    </source>
</evidence>
<protein>
    <submittedName>
        <fullName evidence="10">Ger(X)C family germination protein</fullName>
    </submittedName>
</protein>
<comment type="caution">
    <text evidence="10">The sequence shown here is derived from an EMBL/GenBank/DDBJ whole genome shotgun (WGS) entry which is preliminary data.</text>
</comment>
<dbReference type="NCBIfam" id="TIGR02887">
    <property type="entry name" value="spore_ger_x_C"/>
    <property type="match status" value="1"/>
</dbReference>
<dbReference type="PANTHER" id="PTHR35789">
    <property type="entry name" value="SPORE GERMINATION PROTEIN B3"/>
    <property type="match status" value="1"/>
</dbReference>
<dbReference type="PROSITE" id="PS51257">
    <property type="entry name" value="PROKAR_LIPOPROTEIN"/>
    <property type="match status" value="1"/>
</dbReference>
<dbReference type="PANTHER" id="PTHR35789:SF1">
    <property type="entry name" value="SPORE GERMINATION PROTEIN B3"/>
    <property type="match status" value="1"/>
</dbReference>
<keyword evidence="11" id="KW-1185">Reference proteome</keyword>
<reference evidence="10 11" key="1">
    <citation type="submission" date="2023-07" db="EMBL/GenBank/DDBJ databases">
        <title>Genomic Encyclopedia of Type Strains, Phase IV (KMG-IV): sequencing the most valuable type-strain genomes for metagenomic binning, comparative biology and taxonomic classification.</title>
        <authorList>
            <person name="Goeker M."/>
        </authorList>
    </citation>
    <scope>NUCLEOTIDE SEQUENCE [LARGE SCALE GENOMIC DNA]</scope>
    <source>
        <strain evidence="10 11">DSM 9768</strain>
    </source>
</reference>
<gene>
    <name evidence="10" type="ORF">J2S74_003112</name>
</gene>
<dbReference type="InterPro" id="IPR038501">
    <property type="entry name" value="Spore_GerAC_C_sf"/>
</dbReference>
<evidence type="ECO:0000256" key="1">
    <source>
        <dbReference type="ARBA" id="ARBA00004635"/>
    </source>
</evidence>
<name>A0ABU0A066_9BACI</name>
<dbReference type="Pfam" id="PF05504">
    <property type="entry name" value="Spore_GerAC"/>
    <property type="match status" value="1"/>
</dbReference>
<keyword evidence="4" id="KW-0732">Signal</keyword>
<dbReference type="RefSeq" id="WP_307326831.1">
    <property type="nucleotide sequence ID" value="NZ_JAUSUG010000012.1"/>
</dbReference>
<evidence type="ECO:0000256" key="6">
    <source>
        <dbReference type="ARBA" id="ARBA00023139"/>
    </source>
</evidence>
<evidence type="ECO:0000313" key="10">
    <source>
        <dbReference type="EMBL" id="MDQ0255730.1"/>
    </source>
</evidence>
<evidence type="ECO:0000256" key="2">
    <source>
        <dbReference type="ARBA" id="ARBA00007886"/>
    </source>
</evidence>
<dbReference type="InterPro" id="IPR008844">
    <property type="entry name" value="Spore_GerAC-like"/>
</dbReference>
<evidence type="ECO:0000256" key="5">
    <source>
        <dbReference type="ARBA" id="ARBA00023136"/>
    </source>
</evidence>
<comment type="subcellular location">
    <subcellularLocation>
        <location evidence="1">Membrane</location>
        <topology evidence="1">Lipid-anchor</topology>
    </subcellularLocation>
</comment>
<comment type="similarity">
    <text evidence="2">Belongs to the GerABKC lipoprotein family.</text>
</comment>
<accession>A0ABU0A066</accession>